<dbReference type="EMBL" id="CP121671">
    <property type="protein sequence ID" value="WFT76529.1"/>
    <property type="molecule type" value="Genomic_DNA"/>
</dbReference>
<keyword evidence="2" id="KW-1185">Reference proteome</keyword>
<organism evidence="1 2">
    <name type="scientific">Halobacillus naozhouensis</name>
    <dbReference type="NCBI Taxonomy" id="554880"/>
    <lineage>
        <taxon>Bacteria</taxon>
        <taxon>Bacillati</taxon>
        <taxon>Bacillota</taxon>
        <taxon>Bacilli</taxon>
        <taxon>Bacillales</taxon>
        <taxon>Bacillaceae</taxon>
        <taxon>Halobacillus</taxon>
    </lineage>
</organism>
<dbReference type="Proteomes" id="UP001221597">
    <property type="component" value="Chromosome"/>
</dbReference>
<evidence type="ECO:0000313" key="2">
    <source>
        <dbReference type="Proteomes" id="UP001221597"/>
    </source>
</evidence>
<name>A0ABY8J200_9BACI</name>
<proteinExistence type="predicted"/>
<sequence length="187" mass="21583">MDRGQIIEMYTIKVEGWGCKHLYKEVAMRIYFQKLLFKKGCVRLKKLFSLLTLLLLLVSCSKSESNHYKYIFLGESEHWKARYTVEGKEVWEEGGTTYSHNESYEFLIEYKGTLDKLATFDELEYSFETTAGGGGGTRTLDNLLQDLHFTHRGSSNGAKVSKDETIEVTVKWGNNKEKIKLVNRNKS</sequence>
<dbReference type="RefSeq" id="WP_283078480.1">
    <property type="nucleotide sequence ID" value="NZ_CP121671.1"/>
</dbReference>
<evidence type="ECO:0000313" key="1">
    <source>
        <dbReference type="EMBL" id="WFT76529.1"/>
    </source>
</evidence>
<evidence type="ECO:0008006" key="3">
    <source>
        <dbReference type="Google" id="ProtNLM"/>
    </source>
</evidence>
<accession>A0ABY8J200</accession>
<gene>
    <name evidence="1" type="ORF">P9989_09265</name>
</gene>
<reference evidence="1 2" key="1">
    <citation type="submission" date="2023-04" db="EMBL/GenBank/DDBJ databases">
        <title>Genome sequence of Halobacillus naozhouensis KACC 21980.</title>
        <authorList>
            <person name="Kim S."/>
            <person name="Heo J."/>
            <person name="Kwon S.-W."/>
        </authorList>
    </citation>
    <scope>NUCLEOTIDE SEQUENCE [LARGE SCALE GENOMIC DNA]</scope>
    <source>
        <strain evidence="1 2">KCTC 13234</strain>
    </source>
</reference>
<protein>
    <recommendedName>
        <fullName evidence="3">DUF4944 domain-containing protein</fullName>
    </recommendedName>
</protein>